<dbReference type="PANTHER" id="PTHR34047:SF8">
    <property type="entry name" value="PROTEIN YKFC"/>
    <property type="match status" value="1"/>
</dbReference>
<dbReference type="RefSeq" id="WP_048513502.1">
    <property type="nucleotide sequence ID" value="NZ_FUXD01000008.1"/>
</dbReference>
<proteinExistence type="predicted"/>
<dbReference type="InterPro" id="IPR043502">
    <property type="entry name" value="DNA/RNA_pol_sf"/>
</dbReference>
<dbReference type="AlphaFoldDB" id="A0A0J6WUF3"/>
<organism evidence="2 3">
    <name type="scientific">Megasphaera cerevisiae DSM 20462</name>
    <dbReference type="NCBI Taxonomy" id="1122219"/>
    <lineage>
        <taxon>Bacteria</taxon>
        <taxon>Bacillati</taxon>
        <taxon>Bacillota</taxon>
        <taxon>Negativicutes</taxon>
        <taxon>Veillonellales</taxon>
        <taxon>Veillonellaceae</taxon>
        <taxon>Megasphaera</taxon>
    </lineage>
</organism>
<dbReference type="EMBL" id="LEKT01000008">
    <property type="protein sequence ID" value="KMO87160.1"/>
    <property type="molecule type" value="Genomic_DNA"/>
</dbReference>
<dbReference type="InParanoid" id="A0A0J6WUF3"/>
<gene>
    <name evidence="2" type="ORF">AB840_03760</name>
</gene>
<protein>
    <recommendedName>
        <fullName evidence="1">Reverse transcriptase domain-containing protein</fullName>
    </recommendedName>
</protein>
<feature type="domain" description="Reverse transcriptase" evidence="1">
    <location>
        <begin position="1"/>
        <end position="271"/>
    </location>
</feature>
<evidence type="ECO:0000259" key="1">
    <source>
        <dbReference type="PROSITE" id="PS50878"/>
    </source>
</evidence>
<accession>A0A0J6WUF3</accession>
<dbReference type="SUPFAM" id="SSF56672">
    <property type="entry name" value="DNA/RNA polymerases"/>
    <property type="match status" value="1"/>
</dbReference>
<sequence>MKRIGYILTEQTVTDDACRRAIIDAAKGKHHRKSVKRILQNIDIHAIFLKNMVLDGTYQPKPYKECHVVDRPSKKARILEKPVFFPDQCVHHLAINLIKGRILKRLDPYCIGGIEGKGIHYGHNTIKRWLRDDVKHTKYCLKGDVRKCYDSIKPKTIMITMRKFIKDNRYLSLIQKIAYSHPSLPLGNYTSGWFANLILSELDKTARSSPGCSHYLRYVDDFIVLGSNKRKLHRLVLSIIRTLRTLGLDLKDNWQIFPVRVRGIDMLGYRYFGRYTLMRKRNVLAIMRAIRKYRKNPTPRKARSLLSRLGQIKHFNNYHFSQKYVKGIGIQRIKEMAI</sequence>
<dbReference type="CDD" id="cd01646">
    <property type="entry name" value="RT_Bac_retron_I"/>
    <property type="match status" value="1"/>
</dbReference>
<dbReference type="PATRIC" id="fig|1122219.3.peg.3047"/>
<dbReference type="Proteomes" id="UP000036503">
    <property type="component" value="Unassembled WGS sequence"/>
</dbReference>
<evidence type="ECO:0000313" key="2">
    <source>
        <dbReference type="EMBL" id="KMO87160.1"/>
    </source>
</evidence>
<evidence type="ECO:0000313" key="3">
    <source>
        <dbReference type="Proteomes" id="UP000036503"/>
    </source>
</evidence>
<comment type="caution">
    <text evidence="2">The sequence shown here is derived from an EMBL/GenBank/DDBJ whole genome shotgun (WGS) entry which is preliminary data.</text>
</comment>
<dbReference type="InterPro" id="IPR051083">
    <property type="entry name" value="GrpII_Intron_Splice-Mob/Def"/>
</dbReference>
<name>A0A0J6WUF3_9FIRM</name>
<dbReference type="OrthoDB" id="9793236at2"/>
<reference evidence="2 3" key="1">
    <citation type="submission" date="2015-06" db="EMBL/GenBank/DDBJ databases">
        <title>Draft genome sequence of beer spoilage bacterium Megasphaera cerevisiae type strain 20462.</title>
        <authorList>
            <person name="Kutumbaka K."/>
            <person name="Pasmowitz J."/>
            <person name="Mategko J."/>
            <person name="Reyes D."/>
            <person name="Friedrich A."/>
            <person name="Han S."/>
            <person name="Martens-Habbena W."/>
            <person name="Neal-McKinney J."/>
            <person name="Janagama H.K."/>
            <person name="Nadala C."/>
            <person name="Samadpour M."/>
        </authorList>
    </citation>
    <scope>NUCLEOTIDE SEQUENCE [LARGE SCALE GENOMIC DNA]</scope>
    <source>
        <strain evidence="2 3">DSM 20462</strain>
    </source>
</reference>
<keyword evidence="3" id="KW-1185">Reference proteome</keyword>
<dbReference type="PROSITE" id="PS50878">
    <property type="entry name" value="RT_POL"/>
    <property type="match status" value="1"/>
</dbReference>
<dbReference type="InterPro" id="IPR000477">
    <property type="entry name" value="RT_dom"/>
</dbReference>
<dbReference type="PANTHER" id="PTHR34047">
    <property type="entry name" value="NUCLEAR INTRON MATURASE 1, MITOCHONDRIAL-RELATED"/>
    <property type="match status" value="1"/>
</dbReference>
<dbReference type="Pfam" id="PF00078">
    <property type="entry name" value="RVT_1"/>
    <property type="match status" value="1"/>
</dbReference>